<dbReference type="GO" id="GO:0005096">
    <property type="term" value="F:GTPase activator activity"/>
    <property type="evidence" value="ECO:0007669"/>
    <property type="project" value="InterPro"/>
</dbReference>
<dbReference type="OrthoDB" id="1735853at2759"/>
<evidence type="ECO:0000313" key="5">
    <source>
        <dbReference type="EMBL" id="PWN32854.1"/>
    </source>
</evidence>
<dbReference type="Pfam" id="PF25767">
    <property type="entry name" value="ARM_TBCD_2nd"/>
    <property type="match status" value="1"/>
</dbReference>
<feature type="domain" description="Tubulin-folding cofactor D C-terminal" evidence="3">
    <location>
        <begin position="909"/>
        <end position="1096"/>
    </location>
</feature>
<feature type="repeat" description="HEAT" evidence="2">
    <location>
        <begin position="384"/>
        <end position="421"/>
    </location>
</feature>
<dbReference type="InterPro" id="IPR021133">
    <property type="entry name" value="HEAT_type_2"/>
</dbReference>
<dbReference type="EMBL" id="KZ819605">
    <property type="protein sequence ID" value="PWN32854.1"/>
    <property type="molecule type" value="Genomic_DNA"/>
</dbReference>
<evidence type="ECO:0000256" key="2">
    <source>
        <dbReference type="PROSITE-ProRule" id="PRU00103"/>
    </source>
</evidence>
<dbReference type="PANTHER" id="PTHR12658:SF0">
    <property type="entry name" value="TUBULIN-SPECIFIC CHAPERONE D"/>
    <property type="match status" value="1"/>
</dbReference>
<dbReference type="InterPro" id="IPR033162">
    <property type="entry name" value="TBCD"/>
</dbReference>
<accession>A0A316V6H8</accession>
<dbReference type="InParanoid" id="A0A316V6H8"/>
<dbReference type="GO" id="GO:0048487">
    <property type="term" value="F:beta-tubulin binding"/>
    <property type="evidence" value="ECO:0007669"/>
    <property type="project" value="InterPro"/>
</dbReference>
<keyword evidence="1" id="KW-0143">Chaperone</keyword>
<dbReference type="Gene3D" id="1.25.10.10">
    <property type="entry name" value="Leucine-rich Repeat Variant"/>
    <property type="match status" value="2"/>
</dbReference>
<dbReference type="GO" id="GO:0007023">
    <property type="term" value="P:post-chaperonin tubulin folding pathway"/>
    <property type="evidence" value="ECO:0007669"/>
    <property type="project" value="InterPro"/>
</dbReference>
<reference evidence="5 6" key="1">
    <citation type="journal article" date="2018" name="Mol. Biol. Evol.">
        <title>Broad Genomic Sampling Reveals a Smut Pathogenic Ancestry of the Fungal Clade Ustilaginomycotina.</title>
        <authorList>
            <person name="Kijpornyongpan T."/>
            <person name="Mondo S.J."/>
            <person name="Barry K."/>
            <person name="Sandor L."/>
            <person name="Lee J."/>
            <person name="Lipzen A."/>
            <person name="Pangilinan J."/>
            <person name="LaButti K."/>
            <person name="Hainaut M."/>
            <person name="Henrissat B."/>
            <person name="Grigoriev I.V."/>
            <person name="Spatafora J.W."/>
            <person name="Aime M.C."/>
        </authorList>
    </citation>
    <scope>NUCLEOTIDE SEQUENCE [LARGE SCALE GENOMIC DNA]</scope>
    <source>
        <strain evidence="5 6">MCA 3882</strain>
    </source>
</reference>
<dbReference type="InterPro" id="IPR016024">
    <property type="entry name" value="ARM-type_fold"/>
</dbReference>
<dbReference type="AlphaFoldDB" id="A0A316V6H8"/>
<organism evidence="5 6">
    <name type="scientific">Meira miltonrushii</name>
    <dbReference type="NCBI Taxonomy" id="1280837"/>
    <lineage>
        <taxon>Eukaryota</taxon>
        <taxon>Fungi</taxon>
        <taxon>Dikarya</taxon>
        <taxon>Basidiomycota</taxon>
        <taxon>Ustilaginomycotina</taxon>
        <taxon>Exobasidiomycetes</taxon>
        <taxon>Exobasidiales</taxon>
        <taxon>Brachybasidiaceae</taxon>
        <taxon>Meira</taxon>
    </lineage>
</organism>
<dbReference type="GeneID" id="37019184"/>
<dbReference type="Pfam" id="PF23579">
    <property type="entry name" value="ARM_TBCD"/>
    <property type="match status" value="1"/>
</dbReference>
<dbReference type="Pfam" id="PF12612">
    <property type="entry name" value="TFCD_C"/>
    <property type="match status" value="1"/>
</dbReference>
<evidence type="ECO:0000256" key="1">
    <source>
        <dbReference type="ARBA" id="ARBA00023186"/>
    </source>
</evidence>
<evidence type="ECO:0000313" key="6">
    <source>
        <dbReference type="Proteomes" id="UP000245771"/>
    </source>
</evidence>
<dbReference type="InterPro" id="IPR058033">
    <property type="entry name" value="ARM_TBCD_2nd"/>
</dbReference>
<sequence>MERDSSDEALNVVQEKDLTTFEEITEYKALLLGSTFFPGGLENLTAGKFAATRDDDERNRTANAEAALRKLTAILDRYQEQNYLLDPYLEAIVGPPVRALQQCTFQSLKGGEASSQIFDDVQRLARLLYHYTKVRGYKTILHFFPHTVDDLVPTLGLLESTIDGQIKSTWKVRYVLLLWLSLICMIPFDLAKFDKGSSTSSNTTMARIEHVGKHYLNSPGKERDAASIMLGKLYQRRDVDEEHLRNFLRWSRTSILPPSSPSTFLVTGILQTWCTIVKIASVEALLPLIEAIRSLLTLYSSDEEEAADASGGSEFVMATSLRDNSIVNKFKAKMACRLGLKILKPRKRANVLPPAMLMFGTESQERAVEKDFGEEDVPEEVDRYIALLIDALQDKDTIVRYSAAKGISRICSRLPNTFIEQIGDEITGLFAINVANIMSAKEDLSNVSEFTWQGCCIALAELARRGLLSAETLGEKMPWIERSLLFDIRRGAHSVGSGVRDAACYVLWALARAHDAEAIRPFAKSISEKLVCVALLDREISLRRAASAAYQECVGRLNLFAHGIDVIRKTDFYAVGVRRNAFLHCLPQVAEHIEYRHAIVEHLLNTTIVHWDASMRELGAQALARVVRLDFSMLIKHVSERLIAMSSIRDPFTVHGALLSLAEIGEDCRHSLSPEAALFRQKAFGTLKSVVKPGPRASGTNLVLRAACQLIASCSSADSLATGSNSWKTFVDLTLDRQEEECHFAAAKAIVAVSQLQDQTKRIRSTIQGWKRLNIAQSQSNAKVLGSYSFLQYGEALQETITFLISLVEGSSPTKSANVETRRNAYQSLADIFVNLSDRWSHSLDVETVQQIWKCLLGGMEDYSNDARGDVGSWIRIACMQSFQRIIETLTKYPCPERVYLSQSICDAICAALAKQMTERIDSVRTEARKDFLFVTRSVAGTSTHIAVPYKEKLNALFPPEQDEQLSDLSYLYGKIVPLLSIVPLRAELLKGIVLGIGPQRETVNRDLVKSLTAFLSQSEADQYDTSDIVKDLTALALANVRSNRLFVPCIQAFNVLIEEGIIDDRISESGKELKCITRMLDMATRSVNVVKSIPRLLASVQFTTNLLCITSLQSGVITNKLKNFLLHPFPIIRSTSAELIYVQGQNHLDNFTQEAEDTLLSTEWAQASISELQPIVDELIRSLSLES</sequence>
<dbReference type="GO" id="GO:0000226">
    <property type="term" value="P:microtubule cytoskeleton organization"/>
    <property type="evidence" value="ECO:0007669"/>
    <property type="project" value="TreeGrafter"/>
</dbReference>
<dbReference type="SUPFAM" id="SSF48371">
    <property type="entry name" value="ARM repeat"/>
    <property type="match status" value="2"/>
</dbReference>
<proteinExistence type="predicted"/>
<dbReference type="PROSITE" id="PS50077">
    <property type="entry name" value="HEAT_REPEAT"/>
    <property type="match status" value="1"/>
</dbReference>
<protein>
    <submittedName>
        <fullName evidence="5">ARM repeat-containing protein</fullName>
    </submittedName>
</protein>
<feature type="domain" description="Tubulin-folding cofactor D ARM repeats" evidence="4">
    <location>
        <begin position="364"/>
        <end position="564"/>
    </location>
</feature>
<dbReference type="PANTHER" id="PTHR12658">
    <property type="entry name" value="BETA-TUBULIN COFACTOR D"/>
    <property type="match status" value="1"/>
</dbReference>
<dbReference type="STRING" id="1280837.A0A316V6H8"/>
<dbReference type="FunCoup" id="A0A316V6H8">
    <property type="interactions" value="416"/>
</dbReference>
<dbReference type="InterPro" id="IPR011989">
    <property type="entry name" value="ARM-like"/>
</dbReference>
<dbReference type="RefSeq" id="XP_025353156.1">
    <property type="nucleotide sequence ID" value="XM_025497403.1"/>
</dbReference>
<dbReference type="GO" id="GO:0007021">
    <property type="term" value="P:tubulin complex assembly"/>
    <property type="evidence" value="ECO:0007669"/>
    <property type="project" value="InterPro"/>
</dbReference>
<name>A0A316V6H8_9BASI</name>
<gene>
    <name evidence="5" type="ORF">FA14DRAFT_149581</name>
</gene>
<dbReference type="Proteomes" id="UP000245771">
    <property type="component" value="Unassembled WGS sequence"/>
</dbReference>
<evidence type="ECO:0000259" key="3">
    <source>
        <dbReference type="Pfam" id="PF12612"/>
    </source>
</evidence>
<keyword evidence="6" id="KW-1185">Reference proteome</keyword>
<dbReference type="InterPro" id="IPR022577">
    <property type="entry name" value="TBCD_C"/>
</dbReference>
<evidence type="ECO:0000259" key="4">
    <source>
        <dbReference type="Pfam" id="PF25767"/>
    </source>
</evidence>